<evidence type="ECO:0000313" key="14">
    <source>
        <dbReference type="WBParaSite" id="MBELARI_LOCUS9934"/>
    </source>
</evidence>
<feature type="active site" description="Nucleophile" evidence="6">
    <location>
        <position position="258"/>
    </location>
</feature>
<evidence type="ECO:0000256" key="7">
    <source>
        <dbReference type="RuleBase" id="RU000675"/>
    </source>
</evidence>
<dbReference type="InterPro" id="IPR026283">
    <property type="entry name" value="B-gal_1-like"/>
</dbReference>
<evidence type="ECO:0000256" key="1">
    <source>
        <dbReference type="ARBA" id="ARBA00009809"/>
    </source>
</evidence>
<comment type="similarity">
    <text evidence="1 8">Belongs to the glycosyl hydrolase 35 family.</text>
</comment>
<keyword evidence="2 9" id="KW-0732">Signal</keyword>
<dbReference type="PROSITE" id="PS01182">
    <property type="entry name" value="GLYCOSYL_HYDROL_F35"/>
    <property type="match status" value="1"/>
</dbReference>
<dbReference type="SUPFAM" id="SSF51445">
    <property type="entry name" value="(Trans)glycosidases"/>
    <property type="match status" value="1"/>
</dbReference>
<protein>
    <recommendedName>
        <fullName evidence="7">Beta-galactosidase</fullName>
        <ecNumber evidence="7">3.2.1.23</ecNumber>
    </recommendedName>
</protein>
<evidence type="ECO:0000259" key="10">
    <source>
        <dbReference type="Pfam" id="PF01301"/>
    </source>
</evidence>
<evidence type="ECO:0000256" key="5">
    <source>
        <dbReference type="ARBA" id="ARBA00023295"/>
    </source>
</evidence>
<evidence type="ECO:0000256" key="2">
    <source>
        <dbReference type="ARBA" id="ARBA00022729"/>
    </source>
</evidence>
<dbReference type="Gene3D" id="3.20.20.80">
    <property type="entry name" value="Glycosidases"/>
    <property type="match status" value="1"/>
</dbReference>
<feature type="domain" description="Glycoside hydrolase 35 catalytic" evidence="10">
    <location>
        <begin position="29"/>
        <end position="345"/>
    </location>
</feature>
<dbReference type="EC" id="3.2.1.23" evidence="7"/>
<evidence type="ECO:0000313" key="13">
    <source>
        <dbReference type="Proteomes" id="UP000887575"/>
    </source>
</evidence>
<dbReference type="InterPro" id="IPR008979">
    <property type="entry name" value="Galactose-bd-like_sf"/>
</dbReference>
<evidence type="ECO:0000256" key="9">
    <source>
        <dbReference type="SAM" id="SignalP"/>
    </source>
</evidence>
<dbReference type="PRINTS" id="PR00742">
    <property type="entry name" value="GLHYDRLASE35"/>
</dbReference>
<dbReference type="Pfam" id="PF21317">
    <property type="entry name" value="BetaGal_ABD_1"/>
    <property type="match status" value="1"/>
</dbReference>
<reference evidence="14" key="1">
    <citation type="submission" date="2024-02" db="UniProtKB">
        <authorList>
            <consortium name="WormBaseParasite"/>
        </authorList>
    </citation>
    <scope>IDENTIFICATION</scope>
</reference>
<accession>A0AAF3FRY7</accession>
<evidence type="ECO:0000259" key="11">
    <source>
        <dbReference type="Pfam" id="PF21317"/>
    </source>
</evidence>
<dbReference type="AlphaFoldDB" id="A0AAF3FRY7"/>
<sequence length="609" mass="68383">MIDFLLLSLLVSSSLAQTTSFKVDPIGKQFLLDGKPFRYISGEIHYFRIHPDQWEDRLKRVRALGFNAIQYYVPWNFHQPDNEQTAIFDGIRNFTRFSEIAINLGMYSILRVGPYICAEWENGGLPWWLLNKSNDIVLRSSDPRYLNSVALWFTKLLPIIQPMMRQNGGPVLMVQVENEYGSYFTCDTIYMQWLRDSLLRGLGSDTQLFTTDPPENIKCGVVDGVYPTVDFGPSKDLENAFKVQLNYTQGKGPLVNSEFYPGWFSVWGDKKKPNLPTTQETLDYVIGMYEKNASFSVYMIHGGTNFAFWNGAEYAGPLITSYDYFAPISESGDIMPIALAIRSYLKTQKDWPNQPQNIPANNARKSYGSISLQKVSQLNEFPSNCPQSDSPQSFEKLGHGFGFVAYTATLPQCNGGKLNAQRVSDRGDVFVDGKYIDTLQFSHSTIQIPTTNCKSGAKLTILVENTGRINFETGNYPKGLLSDVNIDGTTINGWMNCPIQMSEQIQASGTNETPVPNDPSLQGVYSGTFQVDTPIDTWIDASKWGKGILFINGLNMGRYWTKGPQLTLYVPAPVLKVGTNTLTIVELDSNYVCSSNCKIDSVDAPKWTW</sequence>
<dbReference type="Gene3D" id="2.60.120.260">
    <property type="entry name" value="Galactose-binding domain-like"/>
    <property type="match status" value="2"/>
</dbReference>
<evidence type="ECO:0000259" key="12">
    <source>
        <dbReference type="Pfam" id="PF21467"/>
    </source>
</evidence>
<feature type="signal peptide" evidence="9">
    <location>
        <begin position="1"/>
        <end position="16"/>
    </location>
</feature>
<dbReference type="InterPro" id="IPR031330">
    <property type="entry name" value="Gly_Hdrlase_35_cat"/>
</dbReference>
<dbReference type="GO" id="GO:0005975">
    <property type="term" value="P:carbohydrate metabolic process"/>
    <property type="evidence" value="ECO:0007669"/>
    <property type="project" value="InterPro"/>
</dbReference>
<evidence type="ECO:0000256" key="3">
    <source>
        <dbReference type="ARBA" id="ARBA00022801"/>
    </source>
</evidence>
<keyword evidence="13" id="KW-1185">Reference proteome</keyword>
<dbReference type="Pfam" id="PF01301">
    <property type="entry name" value="Glyco_hydro_35"/>
    <property type="match status" value="1"/>
</dbReference>
<dbReference type="Proteomes" id="UP000887575">
    <property type="component" value="Unassembled WGS sequence"/>
</dbReference>
<dbReference type="SUPFAM" id="SSF49785">
    <property type="entry name" value="Galactose-binding domain-like"/>
    <property type="match status" value="1"/>
</dbReference>
<dbReference type="InterPro" id="IPR001944">
    <property type="entry name" value="Glycoside_Hdrlase_35"/>
</dbReference>
<dbReference type="Pfam" id="PF21467">
    <property type="entry name" value="BetaGal_gal-bd"/>
    <property type="match status" value="1"/>
</dbReference>
<keyword evidence="4" id="KW-0325">Glycoprotein</keyword>
<evidence type="ECO:0000256" key="8">
    <source>
        <dbReference type="RuleBase" id="RU003679"/>
    </source>
</evidence>
<dbReference type="InterPro" id="IPR048912">
    <property type="entry name" value="BetaGal1-like_ABD1"/>
</dbReference>
<feature type="active site" description="Proton donor" evidence="6">
    <location>
        <position position="179"/>
    </location>
</feature>
<organism evidence="13 14">
    <name type="scientific">Mesorhabditis belari</name>
    <dbReference type="NCBI Taxonomy" id="2138241"/>
    <lineage>
        <taxon>Eukaryota</taxon>
        <taxon>Metazoa</taxon>
        <taxon>Ecdysozoa</taxon>
        <taxon>Nematoda</taxon>
        <taxon>Chromadorea</taxon>
        <taxon>Rhabditida</taxon>
        <taxon>Rhabditina</taxon>
        <taxon>Rhabditomorpha</taxon>
        <taxon>Rhabditoidea</taxon>
        <taxon>Rhabditidae</taxon>
        <taxon>Mesorhabditinae</taxon>
        <taxon>Mesorhabditis</taxon>
    </lineage>
</organism>
<keyword evidence="3 7" id="KW-0378">Hydrolase</keyword>
<dbReference type="FunFam" id="3.20.20.80:FF:000017">
    <property type="entry name" value="Beta-galactosidase"/>
    <property type="match status" value="1"/>
</dbReference>
<proteinExistence type="inferred from homology"/>
<dbReference type="WBParaSite" id="MBELARI_LOCUS9934">
    <property type="protein sequence ID" value="MBELARI_LOCUS9934"/>
    <property type="gene ID" value="MBELARI_LOCUS9934"/>
</dbReference>
<evidence type="ECO:0000256" key="4">
    <source>
        <dbReference type="ARBA" id="ARBA00023180"/>
    </source>
</evidence>
<dbReference type="PIRSF" id="PIRSF006336">
    <property type="entry name" value="B-gal"/>
    <property type="match status" value="1"/>
</dbReference>
<feature type="domain" description="Beta-galactosidase galactose-binding" evidence="12">
    <location>
        <begin position="525"/>
        <end position="580"/>
    </location>
</feature>
<feature type="chain" id="PRO_5042227942" description="Beta-galactosidase" evidence="9">
    <location>
        <begin position="17"/>
        <end position="609"/>
    </location>
</feature>
<dbReference type="PANTHER" id="PTHR23421">
    <property type="entry name" value="BETA-GALACTOSIDASE RELATED"/>
    <property type="match status" value="1"/>
</dbReference>
<comment type="catalytic activity">
    <reaction evidence="7">
        <text>Hydrolysis of terminal non-reducing beta-D-galactose residues in beta-D-galactosides.</text>
        <dbReference type="EC" id="3.2.1.23"/>
    </reaction>
</comment>
<dbReference type="InterPro" id="IPR017853">
    <property type="entry name" value="GH"/>
</dbReference>
<dbReference type="GO" id="GO:0004565">
    <property type="term" value="F:beta-galactosidase activity"/>
    <property type="evidence" value="ECO:0007669"/>
    <property type="project" value="UniProtKB-EC"/>
</dbReference>
<evidence type="ECO:0000256" key="6">
    <source>
        <dbReference type="PIRSR" id="PIRSR006336-1"/>
    </source>
</evidence>
<feature type="domain" description="Beta-galactosidase 1-like first all-beta" evidence="11">
    <location>
        <begin position="391"/>
        <end position="499"/>
    </location>
</feature>
<keyword evidence="5 7" id="KW-0326">Glycosidase</keyword>
<dbReference type="InterPro" id="IPR048913">
    <property type="entry name" value="BetaGal_gal-bd"/>
</dbReference>
<name>A0AAF3FRY7_9BILA</name>
<dbReference type="InterPro" id="IPR019801">
    <property type="entry name" value="Glyco_hydro_35_CS"/>
</dbReference>